<dbReference type="InterPro" id="IPR018060">
    <property type="entry name" value="HTH_AraC"/>
</dbReference>
<evidence type="ECO:0000313" key="7">
    <source>
        <dbReference type="Proteomes" id="UP000195106"/>
    </source>
</evidence>
<keyword evidence="3" id="KW-0804">Transcription</keyword>
<dbReference type="Gene3D" id="1.10.10.60">
    <property type="entry name" value="Homeodomain-like"/>
    <property type="match status" value="1"/>
</dbReference>
<evidence type="ECO:0000256" key="4">
    <source>
        <dbReference type="SAM" id="MobiDB-lite"/>
    </source>
</evidence>
<feature type="region of interest" description="Disordered" evidence="4">
    <location>
        <begin position="1"/>
        <end position="82"/>
    </location>
</feature>
<accession>A0A251XPS8</accession>
<evidence type="ECO:0000256" key="1">
    <source>
        <dbReference type="ARBA" id="ARBA00023015"/>
    </source>
</evidence>
<dbReference type="PROSITE" id="PS00041">
    <property type="entry name" value="HTH_ARAC_FAMILY_1"/>
    <property type="match status" value="1"/>
</dbReference>
<sequence>MSTAPAPDGRRRAASPLHALPALPAPADEHLAAAAAPAAPATPARTHAGDATVDSITPPADAAGADGRIHDGRPEDADGWAAGSAAPALRRGHMSGTDIDEAVARYAALYPGTDFRAEKGPGDFAYRYSFVGDENVTLRSSAFPAEHWGRLPALPDYVVAWWREGSGAVDIGSHEVRSSGSRPFLFPSGRSFTFRCEPGVQNLVHVDAAFLEETAAELHEGRSRPLVFDHTRAPSPEQSAAWRQAVGEASPVLQDAASSPLLRMQAGLRVARATLQLFPWHDVPFSAEMRAPRMSAVRTAIEYLHHHADRPITPADAARAAGISTRVLQLAVRRYEDTTPSALLRGIRLDRVRAELRDASPTTTTVRAVAEQWGFGHLGRFAASYAERFGELPSATLRG</sequence>
<evidence type="ECO:0000313" key="6">
    <source>
        <dbReference type="EMBL" id="OUE07562.1"/>
    </source>
</evidence>
<feature type="compositionally biased region" description="Low complexity" evidence="4">
    <location>
        <begin position="14"/>
        <end position="46"/>
    </location>
</feature>
<comment type="caution">
    <text evidence="6">The sequence shown here is derived from an EMBL/GenBank/DDBJ whole genome shotgun (WGS) entry which is preliminary data.</text>
</comment>
<feature type="compositionally biased region" description="Basic and acidic residues" evidence="4">
    <location>
        <begin position="67"/>
        <end position="76"/>
    </location>
</feature>
<dbReference type="Pfam" id="PF12833">
    <property type="entry name" value="HTH_18"/>
    <property type="match status" value="1"/>
</dbReference>
<evidence type="ECO:0000256" key="2">
    <source>
        <dbReference type="ARBA" id="ARBA00023125"/>
    </source>
</evidence>
<proteinExistence type="predicted"/>
<dbReference type="SMART" id="SM00342">
    <property type="entry name" value="HTH_ARAC"/>
    <property type="match status" value="1"/>
</dbReference>
<gene>
    <name evidence="6" type="ORF">CMsap09_01340</name>
</gene>
<reference evidence="6 7" key="1">
    <citation type="submission" date="2016-08" db="EMBL/GenBank/DDBJ databases">
        <title>Genome sequence of Clavibacter michiganensis spp. strain CASJ009.</title>
        <authorList>
            <person name="Thapa S.P."/>
            <person name="Coaker G."/>
        </authorList>
    </citation>
    <scope>NUCLEOTIDE SEQUENCE [LARGE SCALE GENOMIC DNA]</scope>
    <source>
        <strain evidence="6">CASJ009</strain>
    </source>
</reference>
<protein>
    <submittedName>
        <fullName evidence="6">Transcriptional regulator EutR</fullName>
    </submittedName>
</protein>
<feature type="domain" description="HTH araC/xylS-type" evidence="5">
    <location>
        <begin position="298"/>
        <end position="399"/>
    </location>
</feature>
<dbReference type="GO" id="GO:0043565">
    <property type="term" value="F:sequence-specific DNA binding"/>
    <property type="evidence" value="ECO:0007669"/>
    <property type="project" value="InterPro"/>
</dbReference>
<dbReference type="PANTHER" id="PTHR46796:SF12">
    <property type="entry name" value="HTH-TYPE DNA-BINDING TRANSCRIPTIONAL ACTIVATOR EUTR"/>
    <property type="match status" value="1"/>
</dbReference>
<dbReference type="PANTHER" id="PTHR46796">
    <property type="entry name" value="HTH-TYPE TRANSCRIPTIONAL ACTIVATOR RHAS-RELATED"/>
    <property type="match status" value="1"/>
</dbReference>
<dbReference type="Proteomes" id="UP000195106">
    <property type="component" value="Unassembled WGS sequence"/>
</dbReference>
<keyword evidence="2" id="KW-0238">DNA-binding</keyword>
<dbReference type="EMBL" id="MDHJ01000001">
    <property type="protein sequence ID" value="OUE07562.1"/>
    <property type="molecule type" value="Genomic_DNA"/>
</dbReference>
<evidence type="ECO:0000259" key="5">
    <source>
        <dbReference type="PROSITE" id="PS01124"/>
    </source>
</evidence>
<dbReference type="InterPro" id="IPR050204">
    <property type="entry name" value="AraC_XylS_family_regulators"/>
</dbReference>
<keyword evidence="1" id="KW-0805">Transcription regulation</keyword>
<dbReference type="PROSITE" id="PS01124">
    <property type="entry name" value="HTH_ARAC_FAMILY_2"/>
    <property type="match status" value="1"/>
</dbReference>
<organism evidence="6 7">
    <name type="scientific">Clavibacter michiganensis</name>
    <dbReference type="NCBI Taxonomy" id="28447"/>
    <lineage>
        <taxon>Bacteria</taxon>
        <taxon>Bacillati</taxon>
        <taxon>Actinomycetota</taxon>
        <taxon>Actinomycetes</taxon>
        <taxon>Micrococcales</taxon>
        <taxon>Microbacteriaceae</taxon>
        <taxon>Clavibacter</taxon>
    </lineage>
</organism>
<dbReference type="GO" id="GO:0003700">
    <property type="term" value="F:DNA-binding transcription factor activity"/>
    <property type="evidence" value="ECO:0007669"/>
    <property type="project" value="InterPro"/>
</dbReference>
<name>A0A251XPS8_9MICO</name>
<dbReference type="InterPro" id="IPR018062">
    <property type="entry name" value="HTH_AraC-typ_CS"/>
</dbReference>
<evidence type="ECO:0000256" key="3">
    <source>
        <dbReference type="ARBA" id="ARBA00023163"/>
    </source>
</evidence>
<dbReference type="AlphaFoldDB" id="A0A251XPS8"/>